<dbReference type="InterPro" id="IPR018728">
    <property type="entry name" value="DUF2268"/>
</dbReference>
<evidence type="ECO:0000313" key="3">
    <source>
        <dbReference type="Proteomes" id="UP000257032"/>
    </source>
</evidence>
<dbReference type="EMBL" id="QTLC01000071">
    <property type="protein sequence ID" value="RDY67987.1"/>
    <property type="molecule type" value="Genomic_DNA"/>
</dbReference>
<feature type="non-terminal residue" evidence="2">
    <location>
        <position position="178"/>
    </location>
</feature>
<dbReference type="Pfam" id="PF10026">
    <property type="entry name" value="DUF2268"/>
    <property type="match status" value="1"/>
</dbReference>
<name>A0A3D8VF13_9BACI</name>
<accession>A0A3D8VF13</accession>
<feature type="domain" description="DUF2268" evidence="1">
    <location>
        <begin position="88"/>
        <end position="177"/>
    </location>
</feature>
<proteinExistence type="predicted"/>
<comment type="caution">
    <text evidence="2">The sequence shown here is derived from an EMBL/GenBank/DDBJ whole genome shotgun (WGS) entry which is preliminary data.</text>
</comment>
<evidence type="ECO:0000259" key="1">
    <source>
        <dbReference type="Pfam" id="PF10026"/>
    </source>
</evidence>
<organism evidence="2 3">
    <name type="scientific">Halobacillus trueperi</name>
    <dbReference type="NCBI Taxonomy" id="156205"/>
    <lineage>
        <taxon>Bacteria</taxon>
        <taxon>Bacillati</taxon>
        <taxon>Bacillota</taxon>
        <taxon>Bacilli</taxon>
        <taxon>Bacillales</taxon>
        <taxon>Bacillaceae</taxon>
        <taxon>Halobacillus</taxon>
    </lineage>
</organism>
<protein>
    <recommendedName>
        <fullName evidence="1">DUF2268 domain-containing protein</fullName>
    </recommendedName>
</protein>
<reference evidence="2 3" key="1">
    <citation type="submission" date="2018-08" db="EMBL/GenBank/DDBJ databases">
        <title>Genome sequence of strict halophilic Halobacillus trueperi SS1 isolated from Lunsu, a salty water body of North West Himalayas.</title>
        <authorList>
            <person name="Gupta S."/>
            <person name="Sharma P."/>
            <person name="Dev K."/>
            <person name="Baumler D."/>
            <person name="Sourirajan A."/>
        </authorList>
    </citation>
    <scope>NUCLEOTIDE SEQUENCE [LARGE SCALE GENOMIC DNA]</scope>
    <source>
        <strain evidence="2 3">SS1</strain>
    </source>
</reference>
<gene>
    <name evidence="2" type="ORF">DXT76_18830</name>
</gene>
<evidence type="ECO:0000313" key="2">
    <source>
        <dbReference type="EMBL" id="RDY67987.1"/>
    </source>
</evidence>
<dbReference type="Proteomes" id="UP000257032">
    <property type="component" value="Unassembled WGS sequence"/>
</dbReference>
<dbReference type="AlphaFoldDB" id="A0A3D8VF13"/>
<sequence>MKKEQNRMSTVNTKKWMDRFVERCRTQKGLLKQPDFIQREVICKPLQNFFPERPIEEIQYLLLPYGMFKAKEWRQLQDTLKRMENNRIWNIVDQEIKYLKRIWKGPNVPVFIFPITNAHLSIERRPFRKNGVAFEQALFLFVAPDLPDNEIKALLAHEYNHLCRLEKIKQGMDELTLV</sequence>